<dbReference type="RefSeq" id="WP_188400976.1">
    <property type="nucleotide sequence ID" value="NZ_BMCE01000001.1"/>
</dbReference>
<reference evidence="1 2" key="1">
    <citation type="submission" date="2021-01" db="EMBL/GenBank/DDBJ databases">
        <title>Genome Sequencing of Type Strains.</title>
        <authorList>
            <person name="Lemaire J.F."/>
            <person name="Inderbitzin P."/>
            <person name="Collins S.B."/>
            <person name="Wespe N."/>
            <person name="Knight-Connoni V."/>
        </authorList>
    </citation>
    <scope>NUCLEOTIDE SEQUENCE [LARGE SCALE GENOMIC DNA]</scope>
    <source>
        <strain evidence="1 2">DSM 14730</strain>
    </source>
</reference>
<dbReference type="EMBL" id="JAFHKS010000044">
    <property type="protein sequence ID" value="MBN3546671.1"/>
    <property type="molecule type" value="Genomic_DNA"/>
</dbReference>
<keyword evidence="2" id="KW-1185">Reference proteome</keyword>
<dbReference type="Pfam" id="PF11213">
    <property type="entry name" value="DUF3006"/>
    <property type="match status" value="1"/>
</dbReference>
<protein>
    <submittedName>
        <fullName evidence="1">DUF3006 domain-containing protein</fullName>
    </submittedName>
</protein>
<dbReference type="InterPro" id="IPR021377">
    <property type="entry name" value="DUF3006"/>
</dbReference>
<accession>A0ABS2ZJ44</accession>
<evidence type="ECO:0000313" key="1">
    <source>
        <dbReference type="EMBL" id="MBN3546671.1"/>
    </source>
</evidence>
<dbReference type="Proteomes" id="UP001319060">
    <property type="component" value="Unassembled WGS sequence"/>
</dbReference>
<organism evidence="1 2">
    <name type="scientific">Fictibacillus barbaricus</name>
    <dbReference type="NCBI Taxonomy" id="182136"/>
    <lineage>
        <taxon>Bacteria</taxon>
        <taxon>Bacillati</taxon>
        <taxon>Bacillota</taxon>
        <taxon>Bacilli</taxon>
        <taxon>Bacillales</taxon>
        <taxon>Fictibacillaceae</taxon>
        <taxon>Fictibacillus</taxon>
    </lineage>
</organism>
<evidence type="ECO:0000313" key="2">
    <source>
        <dbReference type="Proteomes" id="UP001319060"/>
    </source>
</evidence>
<comment type="caution">
    <text evidence="1">The sequence shown here is derived from an EMBL/GenBank/DDBJ whole genome shotgun (WGS) entry which is preliminary data.</text>
</comment>
<gene>
    <name evidence="1" type="ORF">JYA64_15290</name>
</gene>
<name>A0ABS2ZJ44_9BACL</name>
<proteinExistence type="predicted"/>
<sequence length="71" mass="8376">MIKGIIDRFEDDYVVVEIEGTTKDFLKVNFPKEAKPGDVVYFEGAKIRIDKHETKKLEDEIQKLMDEVWED</sequence>